<accession>A0A1L9SGX6</accession>
<protein>
    <submittedName>
        <fullName evidence="1">Uncharacterized protein</fullName>
    </submittedName>
</protein>
<dbReference type="Proteomes" id="UP000184188">
    <property type="component" value="Unassembled WGS sequence"/>
</dbReference>
<name>A0A1L9SGX6_9EURO</name>
<dbReference type="RefSeq" id="XP_022580949.1">
    <property type="nucleotide sequence ID" value="XM_022726553.1"/>
</dbReference>
<proteinExistence type="predicted"/>
<evidence type="ECO:0000313" key="1">
    <source>
        <dbReference type="EMBL" id="OJJ46439.1"/>
    </source>
</evidence>
<evidence type="ECO:0000313" key="2">
    <source>
        <dbReference type="Proteomes" id="UP000184188"/>
    </source>
</evidence>
<dbReference type="EMBL" id="KV878342">
    <property type="protein sequence ID" value="OJJ46439.1"/>
    <property type="molecule type" value="Genomic_DNA"/>
</dbReference>
<dbReference type="OrthoDB" id="5273847at2759"/>
<keyword evidence="2" id="KW-1185">Reference proteome</keyword>
<dbReference type="VEuPathDB" id="FungiDB:ASPZODRAFT_16200"/>
<sequence>MVRLAVDSESQRKDTWMENMLATALWQKLPPTELFFNESGFSSCDPLIPGYRPIVWGLFGGEDGSLLPYLTQLIFIITKNRINRIDALYAENPITHPYHRVRIVDAGDLPELYHHSSFGSQITLKIDGPGGERITELGVGYENHNNAIRHRYFNHGFPHFYRITTNRKSFIPLSHPKYLPTDSRPIHPMAIEPGTVPIGFYAVRQYEIGRVSFGVISRPMTSL</sequence>
<dbReference type="GeneID" id="34613017"/>
<dbReference type="STRING" id="1073090.A0A1L9SGX6"/>
<gene>
    <name evidence="1" type="ORF">ASPZODRAFT_16200</name>
</gene>
<organism evidence="1 2">
    <name type="scientific">Penicilliopsis zonata CBS 506.65</name>
    <dbReference type="NCBI Taxonomy" id="1073090"/>
    <lineage>
        <taxon>Eukaryota</taxon>
        <taxon>Fungi</taxon>
        <taxon>Dikarya</taxon>
        <taxon>Ascomycota</taxon>
        <taxon>Pezizomycotina</taxon>
        <taxon>Eurotiomycetes</taxon>
        <taxon>Eurotiomycetidae</taxon>
        <taxon>Eurotiales</taxon>
        <taxon>Aspergillaceae</taxon>
        <taxon>Penicilliopsis</taxon>
    </lineage>
</organism>
<dbReference type="AlphaFoldDB" id="A0A1L9SGX6"/>
<reference evidence="2" key="1">
    <citation type="journal article" date="2017" name="Genome Biol.">
        <title>Comparative genomics reveals high biological diversity and specific adaptations in the industrially and medically important fungal genus Aspergillus.</title>
        <authorList>
            <person name="de Vries R.P."/>
            <person name="Riley R."/>
            <person name="Wiebenga A."/>
            <person name="Aguilar-Osorio G."/>
            <person name="Amillis S."/>
            <person name="Uchima C.A."/>
            <person name="Anderluh G."/>
            <person name="Asadollahi M."/>
            <person name="Askin M."/>
            <person name="Barry K."/>
            <person name="Battaglia E."/>
            <person name="Bayram O."/>
            <person name="Benocci T."/>
            <person name="Braus-Stromeyer S.A."/>
            <person name="Caldana C."/>
            <person name="Canovas D."/>
            <person name="Cerqueira G.C."/>
            <person name="Chen F."/>
            <person name="Chen W."/>
            <person name="Choi C."/>
            <person name="Clum A."/>
            <person name="Dos Santos R.A."/>
            <person name="Damasio A.R."/>
            <person name="Diallinas G."/>
            <person name="Emri T."/>
            <person name="Fekete E."/>
            <person name="Flipphi M."/>
            <person name="Freyberg S."/>
            <person name="Gallo A."/>
            <person name="Gournas C."/>
            <person name="Habgood R."/>
            <person name="Hainaut M."/>
            <person name="Harispe M.L."/>
            <person name="Henrissat B."/>
            <person name="Hilden K.S."/>
            <person name="Hope R."/>
            <person name="Hossain A."/>
            <person name="Karabika E."/>
            <person name="Karaffa L."/>
            <person name="Karanyi Z."/>
            <person name="Krasevec N."/>
            <person name="Kuo A."/>
            <person name="Kusch H."/>
            <person name="LaButti K."/>
            <person name="Lagendijk E.L."/>
            <person name="Lapidus A."/>
            <person name="Levasseur A."/>
            <person name="Lindquist E."/>
            <person name="Lipzen A."/>
            <person name="Logrieco A.F."/>
            <person name="MacCabe A."/>
            <person name="Maekelae M.R."/>
            <person name="Malavazi I."/>
            <person name="Melin P."/>
            <person name="Meyer V."/>
            <person name="Mielnichuk N."/>
            <person name="Miskei M."/>
            <person name="Molnar A.P."/>
            <person name="Mule G."/>
            <person name="Ngan C.Y."/>
            <person name="Orejas M."/>
            <person name="Orosz E."/>
            <person name="Ouedraogo J.P."/>
            <person name="Overkamp K.M."/>
            <person name="Park H.-S."/>
            <person name="Perrone G."/>
            <person name="Piumi F."/>
            <person name="Punt P.J."/>
            <person name="Ram A.F."/>
            <person name="Ramon A."/>
            <person name="Rauscher S."/>
            <person name="Record E."/>
            <person name="Riano-Pachon D.M."/>
            <person name="Robert V."/>
            <person name="Roehrig J."/>
            <person name="Ruller R."/>
            <person name="Salamov A."/>
            <person name="Salih N.S."/>
            <person name="Samson R.A."/>
            <person name="Sandor E."/>
            <person name="Sanguinetti M."/>
            <person name="Schuetze T."/>
            <person name="Sepcic K."/>
            <person name="Shelest E."/>
            <person name="Sherlock G."/>
            <person name="Sophianopoulou V."/>
            <person name="Squina F.M."/>
            <person name="Sun H."/>
            <person name="Susca A."/>
            <person name="Todd R.B."/>
            <person name="Tsang A."/>
            <person name="Unkles S.E."/>
            <person name="van de Wiele N."/>
            <person name="van Rossen-Uffink D."/>
            <person name="Oliveira J.V."/>
            <person name="Vesth T.C."/>
            <person name="Visser J."/>
            <person name="Yu J.-H."/>
            <person name="Zhou M."/>
            <person name="Andersen M.R."/>
            <person name="Archer D.B."/>
            <person name="Baker S.E."/>
            <person name="Benoit I."/>
            <person name="Brakhage A.A."/>
            <person name="Braus G.H."/>
            <person name="Fischer R."/>
            <person name="Frisvad J.C."/>
            <person name="Goldman G.H."/>
            <person name="Houbraken J."/>
            <person name="Oakley B."/>
            <person name="Pocsi I."/>
            <person name="Scazzocchio C."/>
            <person name="Seiboth B."/>
            <person name="vanKuyk P.A."/>
            <person name="Wortman J."/>
            <person name="Dyer P.S."/>
            <person name="Grigoriev I.V."/>
        </authorList>
    </citation>
    <scope>NUCLEOTIDE SEQUENCE [LARGE SCALE GENOMIC DNA]</scope>
    <source>
        <strain evidence="2">CBS 506.65</strain>
    </source>
</reference>